<dbReference type="InterPro" id="IPR050843">
    <property type="entry name" value="Glycosyl_Hydrlase_38"/>
</dbReference>
<organism evidence="2 3">
    <name type="scientific">Portunus trituberculatus</name>
    <name type="common">Swimming crab</name>
    <name type="synonym">Neptunus trituberculatus</name>
    <dbReference type="NCBI Taxonomy" id="210409"/>
    <lineage>
        <taxon>Eukaryota</taxon>
        <taxon>Metazoa</taxon>
        <taxon>Ecdysozoa</taxon>
        <taxon>Arthropoda</taxon>
        <taxon>Crustacea</taxon>
        <taxon>Multicrustacea</taxon>
        <taxon>Malacostraca</taxon>
        <taxon>Eumalacostraca</taxon>
        <taxon>Eucarida</taxon>
        <taxon>Decapoda</taxon>
        <taxon>Pleocyemata</taxon>
        <taxon>Brachyura</taxon>
        <taxon>Eubrachyura</taxon>
        <taxon>Portunoidea</taxon>
        <taxon>Portunidae</taxon>
        <taxon>Portuninae</taxon>
        <taxon>Portunus</taxon>
    </lineage>
</organism>
<evidence type="ECO:0000313" key="2">
    <source>
        <dbReference type="EMBL" id="MPC70972.1"/>
    </source>
</evidence>
<dbReference type="Gene3D" id="2.70.98.30">
    <property type="entry name" value="Golgi alpha-mannosidase II, domain 4"/>
    <property type="match status" value="1"/>
</dbReference>
<keyword evidence="1" id="KW-0812">Transmembrane</keyword>
<comment type="caution">
    <text evidence="2">The sequence shown here is derived from an EMBL/GenBank/DDBJ whole genome shotgun (WGS) entry which is preliminary data.</text>
</comment>
<dbReference type="PANTHER" id="PTHR11607:SF3">
    <property type="entry name" value="LYSOSOMAL ALPHA-MANNOSIDASE"/>
    <property type="match status" value="1"/>
</dbReference>
<proteinExistence type="predicted"/>
<gene>
    <name evidence="2" type="ORF">E2C01_065238</name>
</gene>
<dbReference type="InterPro" id="IPR011013">
    <property type="entry name" value="Gal_mutarotase_sf_dom"/>
</dbReference>
<dbReference type="Proteomes" id="UP000324222">
    <property type="component" value="Unassembled WGS sequence"/>
</dbReference>
<dbReference type="GO" id="GO:0006491">
    <property type="term" value="P:N-glycan processing"/>
    <property type="evidence" value="ECO:0007669"/>
    <property type="project" value="TreeGrafter"/>
</dbReference>
<dbReference type="EMBL" id="VSRR010032054">
    <property type="protein sequence ID" value="MPC70972.1"/>
    <property type="molecule type" value="Genomic_DNA"/>
</dbReference>
<dbReference type="OrthoDB" id="10261055at2759"/>
<reference evidence="2 3" key="1">
    <citation type="submission" date="2019-05" db="EMBL/GenBank/DDBJ databases">
        <title>Another draft genome of Portunus trituberculatus and its Hox gene families provides insights of decapod evolution.</title>
        <authorList>
            <person name="Jeong J.-H."/>
            <person name="Song I."/>
            <person name="Kim S."/>
            <person name="Choi T."/>
            <person name="Kim D."/>
            <person name="Ryu S."/>
            <person name="Kim W."/>
        </authorList>
    </citation>
    <scope>NUCLEOTIDE SEQUENCE [LARGE SCALE GENOMIC DNA]</scope>
    <source>
        <tissue evidence="2">Muscle</tissue>
    </source>
</reference>
<feature type="transmembrane region" description="Helical" evidence="1">
    <location>
        <begin position="41"/>
        <end position="62"/>
    </location>
</feature>
<dbReference type="GO" id="GO:0005975">
    <property type="term" value="P:carbohydrate metabolic process"/>
    <property type="evidence" value="ECO:0007669"/>
    <property type="project" value="InterPro"/>
</dbReference>
<keyword evidence="1" id="KW-1133">Transmembrane helix</keyword>
<dbReference type="GO" id="GO:0004559">
    <property type="term" value="F:alpha-mannosidase activity"/>
    <property type="evidence" value="ECO:0007669"/>
    <property type="project" value="TreeGrafter"/>
</dbReference>
<evidence type="ECO:0000313" key="3">
    <source>
        <dbReference type="Proteomes" id="UP000324222"/>
    </source>
</evidence>
<protein>
    <submittedName>
        <fullName evidence="2">Alpha-mannosidase 2</fullName>
    </submittedName>
</protein>
<dbReference type="SUPFAM" id="SSF74650">
    <property type="entry name" value="Galactose mutarotase-like"/>
    <property type="match status" value="1"/>
</dbReference>
<sequence>MYDVTFLVDIPGLSLASYNIHAVNSDKLKKEVPGHSYSIVILYYCYGVSVANSLVVYGHVLVSGHNIPSFPSVFTVEELKGDEPILLEGGQLSATFGSHGLLQSVVSQGRQMNVKLEFIKYGVKKHRETSGAYLFLPDKEAEVVPSNGDGVVVVKGPLRSSLTKQHKYVLHSVYLANSPGMCVCMCVCVCVFVFT</sequence>
<dbReference type="PANTHER" id="PTHR11607">
    <property type="entry name" value="ALPHA-MANNOSIDASE"/>
    <property type="match status" value="1"/>
</dbReference>
<dbReference type="GO" id="GO:0030246">
    <property type="term" value="F:carbohydrate binding"/>
    <property type="evidence" value="ECO:0007669"/>
    <property type="project" value="InterPro"/>
</dbReference>
<name>A0A5B7HIB3_PORTR</name>
<feature type="transmembrane region" description="Helical" evidence="1">
    <location>
        <begin position="168"/>
        <end position="194"/>
    </location>
</feature>
<accession>A0A5B7HIB3</accession>
<evidence type="ECO:0000256" key="1">
    <source>
        <dbReference type="SAM" id="Phobius"/>
    </source>
</evidence>
<keyword evidence="3" id="KW-1185">Reference proteome</keyword>
<dbReference type="GO" id="GO:0000139">
    <property type="term" value="C:Golgi membrane"/>
    <property type="evidence" value="ECO:0007669"/>
    <property type="project" value="TreeGrafter"/>
</dbReference>
<keyword evidence="1" id="KW-0472">Membrane</keyword>
<dbReference type="AlphaFoldDB" id="A0A5B7HIB3"/>